<evidence type="ECO:0000313" key="1">
    <source>
        <dbReference type="EMBL" id="RKF65396.1"/>
    </source>
</evidence>
<dbReference type="Proteomes" id="UP000283383">
    <property type="component" value="Unassembled WGS sequence"/>
</dbReference>
<dbReference type="AlphaFoldDB" id="A0A420I6X7"/>
<accession>A0A420I6X7</accession>
<protein>
    <submittedName>
        <fullName evidence="1">Uncharacterized protein</fullName>
    </submittedName>
</protein>
<name>A0A420I6X7_9PEZI</name>
<proteinExistence type="predicted"/>
<dbReference type="EMBL" id="MCBQ01012256">
    <property type="protein sequence ID" value="RKF65396.1"/>
    <property type="molecule type" value="Genomic_DNA"/>
</dbReference>
<sequence length="44" mass="4966">MSRRGGGIAKGSTRQTLTDRIRHSICKHHYAKASKSQVNIVKRM</sequence>
<evidence type="ECO:0000313" key="2">
    <source>
        <dbReference type="Proteomes" id="UP000283383"/>
    </source>
</evidence>
<keyword evidence="2" id="KW-1185">Reference proteome</keyword>
<gene>
    <name evidence="1" type="ORF">GcM3_122007</name>
</gene>
<organism evidence="1 2">
    <name type="scientific">Golovinomyces cichoracearum</name>
    <dbReference type="NCBI Taxonomy" id="62708"/>
    <lineage>
        <taxon>Eukaryota</taxon>
        <taxon>Fungi</taxon>
        <taxon>Dikarya</taxon>
        <taxon>Ascomycota</taxon>
        <taxon>Pezizomycotina</taxon>
        <taxon>Leotiomycetes</taxon>
        <taxon>Erysiphales</taxon>
        <taxon>Erysiphaceae</taxon>
        <taxon>Golovinomyces</taxon>
    </lineage>
</organism>
<comment type="caution">
    <text evidence="1">The sequence shown here is derived from an EMBL/GenBank/DDBJ whole genome shotgun (WGS) entry which is preliminary data.</text>
</comment>
<reference evidence="1 2" key="1">
    <citation type="journal article" date="2018" name="BMC Genomics">
        <title>Comparative genome analyses reveal sequence features reflecting distinct modes of host-adaptation between dicot and monocot powdery mildew.</title>
        <authorList>
            <person name="Wu Y."/>
            <person name="Ma X."/>
            <person name="Pan Z."/>
            <person name="Kale S.D."/>
            <person name="Song Y."/>
            <person name="King H."/>
            <person name="Zhang Q."/>
            <person name="Presley C."/>
            <person name="Deng X."/>
            <person name="Wei C.I."/>
            <person name="Xiao S."/>
        </authorList>
    </citation>
    <scope>NUCLEOTIDE SEQUENCE [LARGE SCALE GENOMIC DNA]</scope>
    <source>
        <strain evidence="1">UMSG3</strain>
    </source>
</reference>